<dbReference type="Proteomes" id="UP001056778">
    <property type="component" value="Chromosome 8"/>
</dbReference>
<reference evidence="1" key="1">
    <citation type="submission" date="2022-04" db="EMBL/GenBank/DDBJ databases">
        <title>Chromosome-scale genome assembly of Holotrichia oblita Faldermann.</title>
        <authorList>
            <person name="Rongchong L."/>
        </authorList>
    </citation>
    <scope>NUCLEOTIDE SEQUENCE</scope>
    <source>
        <strain evidence="1">81SQS9</strain>
    </source>
</reference>
<organism evidence="1 2">
    <name type="scientific">Holotrichia oblita</name>
    <name type="common">Chafer beetle</name>
    <dbReference type="NCBI Taxonomy" id="644536"/>
    <lineage>
        <taxon>Eukaryota</taxon>
        <taxon>Metazoa</taxon>
        <taxon>Ecdysozoa</taxon>
        <taxon>Arthropoda</taxon>
        <taxon>Hexapoda</taxon>
        <taxon>Insecta</taxon>
        <taxon>Pterygota</taxon>
        <taxon>Neoptera</taxon>
        <taxon>Endopterygota</taxon>
        <taxon>Coleoptera</taxon>
        <taxon>Polyphaga</taxon>
        <taxon>Scarabaeiformia</taxon>
        <taxon>Scarabaeidae</taxon>
        <taxon>Melolonthinae</taxon>
        <taxon>Holotrichia</taxon>
    </lineage>
</organism>
<sequence length="723" mass="84246">MFIIESYFRSEWVYYINQCLQDFRQRFPNLPITSAQLLSHVHACIDKFQETGAVTRKPGGGAPKKRTAACIEDIRQRMDNSPKKSIPKLSQQIQLSVGTCHTILKKKLKLYPYKMKVVHKLTQVDFGTRTQYCQWFLDNVDNDNVLDKCFFTDEAWFHLSEMAKYFVLFLASLWIIPNSLSSSRERFPSIAVFAQNIIKSGWKTLEDRSYLKTNKTIEQKQARFFRKVIKTGDILGQLEQPISSTSFDVFKNLIRSTTNNSRYESLVLDFFSCMYHIEANFDQLQVFAENGDSQMMVYFAYAAIKHQVYSIEISMRKIHEQIAPQIAYVSRGGLMKLLADNMDAFDEIVRIAEESPNQLLYNLFNKIALTQIKGYAIVQFSYAILEIQEKGHYLVESQLANANIRKTLRELVRETIRATAKLPRDYWRSDPEDYIRGENYLEISGLLQGYVVNEKLLNKNGRCWGRCETFKESNPIKCQKDSICNQLTRCNGKLYSCRSLSTMDMQICLPTINSTRRYDYIEYENRKTLGVKSTCSTSIIDVPAWIGSCHYCMCFCDEHGARSDRYINLRQVVSDTKKNKVVTGIRFAKRNRMIHLQVQQGELLPYGVINATSLEWVPVDNFKINDRYVFEKEDYLKITWKDRAIDLHVLQVNDEINIHKQVLTGVRFTSIKFGRDPNNKNTHLNLEIRTTKFHFESGKLFRTKGAHKWIRNLNTEFSPHNPR</sequence>
<proteinExistence type="predicted"/>
<evidence type="ECO:0000313" key="1">
    <source>
        <dbReference type="EMBL" id="KAI4457295.1"/>
    </source>
</evidence>
<keyword evidence="2" id="KW-1185">Reference proteome</keyword>
<evidence type="ECO:0000313" key="2">
    <source>
        <dbReference type="Proteomes" id="UP001056778"/>
    </source>
</evidence>
<accession>A0ACB9SVB8</accession>
<name>A0ACB9SVB8_HOLOL</name>
<dbReference type="EMBL" id="CM043022">
    <property type="protein sequence ID" value="KAI4457295.1"/>
    <property type="molecule type" value="Genomic_DNA"/>
</dbReference>
<gene>
    <name evidence="1" type="ORF">MML48_8g00010323</name>
</gene>
<comment type="caution">
    <text evidence="1">The sequence shown here is derived from an EMBL/GenBank/DDBJ whole genome shotgun (WGS) entry which is preliminary data.</text>
</comment>
<protein>
    <submittedName>
        <fullName evidence="1">Uncharacterized protein</fullName>
    </submittedName>
</protein>